<dbReference type="Proteomes" id="UP001310386">
    <property type="component" value="Unassembled WGS sequence"/>
</dbReference>
<feature type="chain" id="PRO_5046080085" evidence="2">
    <location>
        <begin position="36"/>
        <end position="371"/>
    </location>
</feature>
<proteinExistence type="predicted"/>
<dbReference type="Gene3D" id="6.10.250.3150">
    <property type="match status" value="1"/>
</dbReference>
<name>A0ABU5ZDS5_9BACL</name>
<evidence type="ECO:0000256" key="1">
    <source>
        <dbReference type="SAM" id="Coils"/>
    </source>
</evidence>
<keyword evidence="4" id="KW-1185">Reference proteome</keyword>
<evidence type="ECO:0000256" key="2">
    <source>
        <dbReference type="SAM" id="SignalP"/>
    </source>
</evidence>
<keyword evidence="2" id="KW-0732">Signal</keyword>
<protein>
    <submittedName>
        <fullName evidence="3">Uncharacterized protein</fullName>
    </submittedName>
</protein>
<gene>
    <name evidence="3" type="ORF">VF724_03165</name>
</gene>
<dbReference type="RefSeq" id="WP_371752769.1">
    <property type="nucleotide sequence ID" value="NZ_JAYJLD010000003.1"/>
</dbReference>
<organism evidence="3 4">
    <name type="scientific">Ferviditalea candida</name>
    <dbReference type="NCBI Taxonomy" id="3108399"/>
    <lineage>
        <taxon>Bacteria</taxon>
        <taxon>Bacillati</taxon>
        <taxon>Bacillota</taxon>
        <taxon>Bacilli</taxon>
        <taxon>Bacillales</taxon>
        <taxon>Paenibacillaceae</taxon>
        <taxon>Ferviditalea</taxon>
    </lineage>
</organism>
<evidence type="ECO:0000313" key="4">
    <source>
        <dbReference type="Proteomes" id="UP001310386"/>
    </source>
</evidence>
<evidence type="ECO:0000313" key="3">
    <source>
        <dbReference type="EMBL" id="MEB3100655.1"/>
    </source>
</evidence>
<dbReference type="EMBL" id="JAYJLD010000003">
    <property type="protein sequence ID" value="MEB3100655.1"/>
    <property type="molecule type" value="Genomic_DNA"/>
</dbReference>
<comment type="caution">
    <text evidence="3">The sequence shown here is derived from an EMBL/GenBank/DDBJ whole genome shotgun (WGS) entry which is preliminary data.</text>
</comment>
<reference evidence="3" key="1">
    <citation type="submission" date="2023-12" db="EMBL/GenBank/DDBJ databases">
        <title>Fervidustalea candida gen. nov., sp. nov., a novel member of the family Paenibacillaceae isolated from a geothermal area.</title>
        <authorList>
            <person name="Li W.-J."/>
            <person name="Jiao J.-Y."/>
            <person name="Chen Y."/>
        </authorList>
    </citation>
    <scope>NUCLEOTIDE SEQUENCE</scope>
    <source>
        <strain evidence="3">SYSU GA230002</strain>
    </source>
</reference>
<feature type="coiled-coil region" evidence="1">
    <location>
        <begin position="142"/>
        <end position="190"/>
    </location>
</feature>
<feature type="signal peptide" evidence="2">
    <location>
        <begin position="1"/>
        <end position="35"/>
    </location>
</feature>
<sequence length="371" mass="42667">MHYSLSPKKTAKSLSHLFLCLFLLLSSISAPVALAENSGAANDVQQLLQKGLTIHEIDQEVQRLSEQDTQFANQIQANQAKLAELQGKTEDLRRRAGKVLVSYYTGQRNKLWLILFQAGSLTEALDLYEYLSAVMDGDRKALQSYKQNVQDIQKTNTNLEANRTRLNTVKQQLLDQRKRLVALQKQLDAELASRKDAEAIKRQIQEVNTSWEQKGLPVFKTYLQALSDAMDHFPKFISTYKDSLTMDGFNYSLEIQDQQLNEFLRNENPLFTQVTFAFEQNELVIKGMQDQMNVEIRGYFILEQKPENVLRFVITHLKFNGLELPDTRRNQLQEQFQLGVYPQKIASFLTATDVRIEANKLIIHFAFNLGQ</sequence>
<accession>A0ABU5ZDS5</accession>
<keyword evidence="1" id="KW-0175">Coiled coil</keyword>